<dbReference type="RefSeq" id="WP_340274398.1">
    <property type="nucleotide sequence ID" value="NZ_JBAKIA010000006.1"/>
</dbReference>
<keyword evidence="1 3" id="KW-0560">Oxidoreductase</keyword>
<evidence type="ECO:0000256" key="1">
    <source>
        <dbReference type="ARBA" id="ARBA00023002"/>
    </source>
</evidence>
<dbReference type="InterPro" id="IPR036188">
    <property type="entry name" value="FAD/NAD-bd_sf"/>
</dbReference>
<evidence type="ECO:0000259" key="2">
    <source>
        <dbReference type="Pfam" id="PF01266"/>
    </source>
</evidence>
<keyword evidence="4" id="KW-1185">Reference proteome</keyword>
<dbReference type="EMBL" id="JBAKIA010000006">
    <property type="protein sequence ID" value="MEJ8474635.1"/>
    <property type="molecule type" value="Genomic_DNA"/>
</dbReference>
<name>A0ABU8TKE8_9HYPH</name>
<dbReference type="PANTHER" id="PTHR13847">
    <property type="entry name" value="SARCOSINE DEHYDROGENASE-RELATED"/>
    <property type="match status" value="1"/>
</dbReference>
<organism evidence="3 4">
    <name type="scientific">Roseibium algae</name>
    <dbReference type="NCBI Taxonomy" id="3123038"/>
    <lineage>
        <taxon>Bacteria</taxon>
        <taxon>Pseudomonadati</taxon>
        <taxon>Pseudomonadota</taxon>
        <taxon>Alphaproteobacteria</taxon>
        <taxon>Hyphomicrobiales</taxon>
        <taxon>Stappiaceae</taxon>
        <taxon>Roseibium</taxon>
    </lineage>
</organism>
<proteinExistence type="predicted"/>
<dbReference type="EC" id="1.-.-.-" evidence="3"/>
<dbReference type="Pfam" id="PF01266">
    <property type="entry name" value="DAO"/>
    <property type="match status" value="1"/>
</dbReference>
<dbReference type="Gene3D" id="3.30.9.10">
    <property type="entry name" value="D-Amino Acid Oxidase, subunit A, domain 2"/>
    <property type="match status" value="1"/>
</dbReference>
<protein>
    <submittedName>
        <fullName evidence="3">FAD-binding oxidoreductase</fullName>
        <ecNumber evidence="3">1.-.-.-</ecNumber>
    </submittedName>
</protein>
<dbReference type="GO" id="GO:0016491">
    <property type="term" value="F:oxidoreductase activity"/>
    <property type="evidence" value="ECO:0007669"/>
    <property type="project" value="UniProtKB-KW"/>
</dbReference>
<evidence type="ECO:0000313" key="3">
    <source>
        <dbReference type="EMBL" id="MEJ8474635.1"/>
    </source>
</evidence>
<reference evidence="3 4" key="1">
    <citation type="submission" date="2024-02" db="EMBL/GenBank/DDBJ databases">
        <title>Roseibium algae sp. nov., isolated from marine alga (Grateloupia sp.), showing potential in myo-inositol conversion.</title>
        <authorList>
            <person name="Wang Y."/>
        </authorList>
    </citation>
    <scope>NUCLEOTIDE SEQUENCE [LARGE SCALE GENOMIC DNA]</scope>
    <source>
        <strain evidence="3 4">H3510</strain>
    </source>
</reference>
<comment type="caution">
    <text evidence="3">The sequence shown here is derived from an EMBL/GenBank/DDBJ whole genome shotgun (WGS) entry which is preliminary data.</text>
</comment>
<dbReference type="SUPFAM" id="SSF51905">
    <property type="entry name" value="FAD/NAD(P)-binding domain"/>
    <property type="match status" value="1"/>
</dbReference>
<dbReference type="InterPro" id="IPR006076">
    <property type="entry name" value="FAD-dep_OxRdtase"/>
</dbReference>
<feature type="domain" description="FAD dependent oxidoreductase" evidence="2">
    <location>
        <begin position="36"/>
        <end position="397"/>
    </location>
</feature>
<dbReference type="Proteomes" id="UP001385499">
    <property type="component" value="Unassembled WGS sequence"/>
</dbReference>
<evidence type="ECO:0000313" key="4">
    <source>
        <dbReference type="Proteomes" id="UP001385499"/>
    </source>
</evidence>
<gene>
    <name evidence="3" type="ORF">V6575_11110</name>
</gene>
<sequence>MTRPGKREGISIGSYWEASVGIIKEDRQLVGDARFDVAIVGAGFTGLSAALRLAEAGVSVCVLEANRVGWGASGRNGGFCCFGGTKLSETQLIKRFGLDEAKRFVAYQIEAMETVSDRLDRWNLDVDRHSEGEIYLAHRPKDYAGFAGYAEYLRGTFGIGAKVLSPDEMSARGIRGPEFHGAMHVPFGFALNPMKYVQGLAGKVREAGARIYAHTSVDRFEKDAGGWRLNTRHGSVRANKVILASNGYSDEKTPNWLGGRLMPVMSSVLVTRPLSDAELNEQGWTSDLMAADTRTLLHYFRLMPDKRFLFGTRGGIFETPASLDAMQRRGRADFDRMFPAWAHVEAEHRWHGHICMARDLSAFVGPVPEMEGVFASMAYHGSGVAMSSLSGEKVADLALGRITQADLPAALSKPFRKFPFPAFRQLYLQGAYWWYGLKDR</sequence>
<dbReference type="Gene3D" id="3.50.50.60">
    <property type="entry name" value="FAD/NAD(P)-binding domain"/>
    <property type="match status" value="1"/>
</dbReference>
<dbReference type="PANTHER" id="PTHR13847:SF281">
    <property type="entry name" value="FAD DEPENDENT OXIDOREDUCTASE DOMAIN-CONTAINING PROTEIN"/>
    <property type="match status" value="1"/>
</dbReference>
<accession>A0ABU8TKE8</accession>
<dbReference type="PRINTS" id="PR00420">
    <property type="entry name" value="RNGMNOXGNASE"/>
</dbReference>